<proteinExistence type="predicted"/>
<keyword evidence="1" id="KW-0732">Signal</keyword>
<evidence type="ECO:0000313" key="3">
    <source>
        <dbReference type="Proteomes" id="UP001500668"/>
    </source>
</evidence>
<keyword evidence="3" id="KW-1185">Reference proteome</keyword>
<dbReference type="EMBL" id="BAAACA010000016">
    <property type="protein sequence ID" value="GAA0601851.1"/>
    <property type="molecule type" value="Genomic_DNA"/>
</dbReference>
<protein>
    <recommendedName>
        <fullName evidence="4">Lipoprotein</fullName>
    </recommendedName>
</protein>
<name>A0ABN1G1F9_9ACTN</name>
<sequence>MPHPVRRALGAVAALAVLPATLTACGSDALERCVPAAAESATPGELVGRYEGAHEADGVRLTLSPGGAMTAQKWPTGDYHRAELGKAFNGSGTWEIEPATSATHRALLRLHFTKPALFLQGDTLDKLTIGTDATRTDLYEDFDPDVCPDFRLRLQKS</sequence>
<reference evidence="2 3" key="1">
    <citation type="journal article" date="2019" name="Int. J. Syst. Evol. Microbiol.">
        <title>The Global Catalogue of Microorganisms (GCM) 10K type strain sequencing project: providing services to taxonomists for standard genome sequencing and annotation.</title>
        <authorList>
            <consortium name="The Broad Institute Genomics Platform"/>
            <consortium name="The Broad Institute Genome Sequencing Center for Infectious Disease"/>
            <person name="Wu L."/>
            <person name="Ma J."/>
        </authorList>
    </citation>
    <scope>NUCLEOTIDE SEQUENCE [LARGE SCALE GENOMIC DNA]</scope>
    <source>
        <strain evidence="2 3">JCM 5067</strain>
    </source>
</reference>
<dbReference type="Proteomes" id="UP001500668">
    <property type="component" value="Unassembled WGS sequence"/>
</dbReference>
<evidence type="ECO:0008006" key="4">
    <source>
        <dbReference type="Google" id="ProtNLM"/>
    </source>
</evidence>
<organism evidence="2 3">
    <name type="scientific">Streptomyces crystallinus</name>
    <dbReference type="NCBI Taxonomy" id="68191"/>
    <lineage>
        <taxon>Bacteria</taxon>
        <taxon>Bacillati</taxon>
        <taxon>Actinomycetota</taxon>
        <taxon>Actinomycetes</taxon>
        <taxon>Kitasatosporales</taxon>
        <taxon>Streptomycetaceae</taxon>
        <taxon>Streptomyces</taxon>
    </lineage>
</organism>
<feature type="signal peptide" evidence="1">
    <location>
        <begin position="1"/>
        <end position="24"/>
    </location>
</feature>
<dbReference type="RefSeq" id="WP_344074512.1">
    <property type="nucleotide sequence ID" value="NZ_BAAACA010000016.1"/>
</dbReference>
<accession>A0ABN1G1F9</accession>
<evidence type="ECO:0000256" key="1">
    <source>
        <dbReference type="SAM" id="SignalP"/>
    </source>
</evidence>
<gene>
    <name evidence="2" type="ORF">GCM10010394_34300</name>
</gene>
<evidence type="ECO:0000313" key="2">
    <source>
        <dbReference type="EMBL" id="GAA0601851.1"/>
    </source>
</evidence>
<feature type="chain" id="PRO_5046965791" description="Lipoprotein" evidence="1">
    <location>
        <begin position="25"/>
        <end position="157"/>
    </location>
</feature>
<dbReference type="PROSITE" id="PS51257">
    <property type="entry name" value="PROKAR_LIPOPROTEIN"/>
    <property type="match status" value="1"/>
</dbReference>
<comment type="caution">
    <text evidence="2">The sequence shown here is derived from an EMBL/GenBank/DDBJ whole genome shotgun (WGS) entry which is preliminary data.</text>
</comment>